<dbReference type="GO" id="GO:0017000">
    <property type="term" value="P:antibiotic biosynthetic process"/>
    <property type="evidence" value="ECO:0007669"/>
    <property type="project" value="UniProtKB-KW"/>
</dbReference>
<gene>
    <name evidence="9" type="ORF">GNZ18_22450</name>
</gene>
<dbReference type="AlphaFoldDB" id="A0A7K1L4K4"/>
<name>A0A7K1L4K4_9ACTN</name>
<dbReference type="Proteomes" id="UP000432015">
    <property type="component" value="Unassembled WGS sequence"/>
</dbReference>
<dbReference type="GO" id="GO:0005506">
    <property type="term" value="F:iron ion binding"/>
    <property type="evidence" value="ECO:0007669"/>
    <property type="project" value="InterPro"/>
</dbReference>
<keyword evidence="4" id="KW-0560">Oxidoreductase</keyword>
<evidence type="ECO:0000256" key="7">
    <source>
        <dbReference type="PIRSR" id="PIRSR019543-2"/>
    </source>
</evidence>
<reference evidence="9 10" key="1">
    <citation type="submission" date="2019-11" db="EMBL/GenBank/DDBJ databases">
        <authorList>
            <person name="Cao P."/>
        </authorList>
    </citation>
    <scope>NUCLEOTIDE SEQUENCE [LARGE SCALE GENOMIC DNA]</scope>
    <source>
        <strain evidence="9 10">NEAU-AAG5</strain>
    </source>
</reference>
<dbReference type="Gene3D" id="3.60.130.10">
    <property type="entry name" value="Clavaminate synthase-like"/>
    <property type="match status" value="1"/>
</dbReference>
<evidence type="ECO:0000259" key="8">
    <source>
        <dbReference type="Pfam" id="PF02668"/>
    </source>
</evidence>
<feature type="binding site" evidence="7">
    <location>
        <position position="153"/>
    </location>
    <ligand>
        <name>Fe cation</name>
        <dbReference type="ChEBI" id="CHEBI:24875"/>
    </ligand>
</feature>
<keyword evidence="5 7" id="KW-0408">Iron</keyword>
<dbReference type="InterPro" id="IPR053447">
    <property type="entry name" value="Alpha-KG_dependent_hydroxylase"/>
</dbReference>
<keyword evidence="3 7" id="KW-0479">Metal-binding</keyword>
<dbReference type="InterPro" id="IPR003819">
    <property type="entry name" value="TauD/TfdA-like"/>
</dbReference>
<organism evidence="9 10">
    <name type="scientific">Actinomadura litoris</name>
    <dbReference type="NCBI Taxonomy" id="2678616"/>
    <lineage>
        <taxon>Bacteria</taxon>
        <taxon>Bacillati</taxon>
        <taxon>Actinomycetota</taxon>
        <taxon>Actinomycetes</taxon>
        <taxon>Streptosporangiales</taxon>
        <taxon>Thermomonosporaceae</taxon>
        <taxon>Actinomadura</taxon>
    </lineage>
</organism>
<evidence type="ECO:0000256" key="2">
    <source>
        <dbReference type="ARBA" id="ARBA00008425"/>
    </source>
</evidence>
<comment type="cofactor">
    <cofactor evidence="1">
        <name>Fe(2+)</name>
        <dbReference type="ChEBI" id="CHEBI:29033"/>
    </cofactor>
</comment>
<protein>
    <submittedName>
        <fullName evidence="9">Arginine beta-hydroxylase, Fe(II)/alpha-ketoglutarate-dependent</fullName>
    </submittedName>
</protein>
<proteinExistence type="inferred from homology"/>
<dbReference type="NCBIfam" id="NF041363">
    <property type="entry name" value="GntD_guanitoxin"/>
    <property type="match status" value="1"/>
</dbReference>
<evidence type="ECO:0000256" key="3">
    <source>
        <dbReference type="ARBA" id="ARBA00022723"/>
    </source>
</evidence>
<dbReference type="PANTHER" id="PTHR10696">
    <property type="entry name" value="GAMMA-BUTYROBETAINE HYDROXYLASE-RELATED"/>
    <property type="match status" value="1"/>
</dbReference>
<dbReference type="RefSeq" id="WP_156218530.1">
    <property type="nucleotide sequence ID" value="NZ_WOFH01000008.1"/>
</dbReference>
<comment type="caution">
    <text evidence="9">The sequence shown here is derived from an EMBL/GenBank/DDBJ whole genome shotgun (WGS) entry which is preliminary data.</text>
</comment>
<feature type="domain" description="TauD/TfdA-like" evidence="8">
    <location>
        <begin position="108"/>
        <end position="317"/>
    </location>
</feature>
<evidence type="ECO:0000313" key="9">
    <source>
        <dbReference type="EMBL" id="MUN39340.1"/>
    </source>
</evidence>
<evidence type="ECO:0000256" key="5">
    <source>
        <dbReference type="ARBA" id="ARBA00023004"/>
    </source>
</evidence>
<feature type="binding site" evidence="7">
    <location>
        <position position="151"/>
    </location>
    <ligand>
        <name>Fe cation</name>
        <dbReference type="ChEBI" id="CHEBI:24875"/>
    </ligand>
</feature>
<dbReference type="InterPro" id="IPR014503">
    <property type="entry name" value="Clavaminate_syn-like"/>
</dbReference>
<keyword evidence="10" id="KW-1185">Reference proteome</keyword>
<evidence type="ECO:0000313" key="10">
    <source>
        <dbReference type="Proteomes" id="UP000432015"/>
    </source>
</evidence>
<dbReference type="EMBL" id="WOFH01000008">
    <property type="protein sequence ID" value="MUN39340.1"/>
    <property type="molecule type" value="Genomic_DNA"/>
</dbReference>
<dbReference type="Pfam" id="PF02668">
    <property type="entry name" value="TauD"/>
    <property type="match status" value="1"/>
</dbReference>
<comment type="similarity">
    <text evidence="2">Belongs to the clavaminate synthase family.</text>
</comment>
<dbReference type="PIRSF" id="PIRSF019543">
    <property type="entry name" value="Clavaminate_syn"/>
    <property type="match status" value="1"/>
</dbReference>
<dbReference type="InterPro" id="IPR050411">
    <property type="entry name" value="AlphaKG_dependent_hydroxylases"/>
</dbReference>
<evidence type="ECO:0000256" key="1">
    <source>
        <dbReference type="ARBA" id="ARBA00001954"/>
    </source>
</evidence>
<dbReference type="GO" id="GO:0016491">
    <property type="term" value="F:oxidoreductase activity"/>
    <property type="evidence" value="ECO:0007669"/>
    <property type="project" value="UniProtKB-KW"/>
</dbReference>
<evidence type="ECO:0000256" key="6">
    <source>
        <dbReference type="ARBA" id="ARBA00023194"/>
    </source>
</evidence>
<accession>A0A7K1L4K4</accession>
<dbReference type="SUPFAM" id="SSF51197">
    <property type="entry name" value="Clavaminate synthase-like"/>
    <property type="match status" value="1"/>
</dbReference>
<evidence type="ECO:0000256" key="4">
    <source>
        <dbReference type="ARBA" id="ARBA00023002"/>
    </source>
</evidence>
<sequence length="338" mass="38330">MASVSGLVHTISAEEAEQVERLTLELCDRYDGPEDEELLTELPVLAAELPLGTRRFLRSFALEDELGYCVIRGHRIDDLRIGDTPPHWRGRPARAPELPEEFLMLLHGALLGEPFGWRTQQDGRLVHDIFPIKGYETEQMGIGSEELLTLHTEDAFHPWRADFLLLGCLRNPKGIASTVSGVPVERLGDAHLDALMRENFVIRPDNSHLAKNNADGDEDSGKFDEISRMLEDDIRVAVLWGDRRNPYIRIDPYFMEVPDEPVAKAAFHAVEELLESGVEDLILEPGDVLVINNHRLAHGRRPFHATHDGRDRWLKRVSVTTDLRKSRSRRGDARARLI</sequence>
<dbReference type="InterPro" id="IPR042098">
    <property type="entry name" value="TauD-like_sf"/>
</dbReference>
<dbReference type="PANTHER" id="PTHR10696:SF56">
    <property type="entry name" value="TAUD_TFDA-LIKE DOMAIN-CONTAINING PROTEIN"/>
    <property type="match status" value="1"/>
</dbReference>
<keyword evidence="6" id="KW-0045">Antibiotic biosynthesis</keyword>